<evidence type="ECO:0000313" key="5">
    <source>
        <dbReference type="Proteomes" id="UP000278398"/>
    </source>
</evidence>
<dbReference type="PANTHER" id="PTHR11895">
    <property type="entry name" value="TRANSAMIDASE"/>
    <property type="match status" value="1"/>
</dbReference>
<reference evidence="4 5" key="1">
    <citation type="submission" date="2018-12" db="EMBL/GenBank/DDBJ databases">
        <title>Mesorhizobium carbonis sp. nov., isolated from coal mine water.</title>
        <authorList>
            <person name="Xin W."/>
            <person name="Xu Z."/>
            <person name="Xiang F."/>
            <person name="Zhang J."/>
            <person name="Xi L."/>
            <person name="Liu J."/>
        </authorList>
    </citation>
    <scope>NUCLEOTIDE SEQUENCE [LARGE SCALE GENOMIC DNA]</scope>
    <source>
        <strain evidence="4 5">B2.3</strain>
    </source>
</reference>
<dbReference type="Pfam" id="PF01425">
    <property type="entry name" value="Amidase"/>
    <property type="match status" value="1"/>
</dbReference>
<dbReference type="InterPro" id="IPR000120">
    <property type="entry name" value="Amidase"/>
</dbReference>
<dbReference type="SUPFAM" id="SSF75304">
    <property type="entry name" value="Amidase signature (AS) enzymes"/>
    <property type="match status" value="1"/>
</dbReference>
<dbReference type="Proteomes" id="UP000278398">
    <property type="component" value="Unassembled WGS sequence"/>
</dbReference>
<feature type="region of interest" description="Disordered" evidence="2">
    <location>
        <begin position="140"/>
        <end position="162"/>
    </location>
</feature>
<comment type="caution">
    <text evidence="4">The sequence shown here is derived from an EMBL/GenBank/DDBJ whole genome shotgun (WGS) entry which is preliminary data.</text>
</comment>
<dbReference type="EMBL" id="RWKW01000010">
    <property type="protein sequence ID" value="RST87782.1"/>
    <property type="molecule type" value="Genomic_DNA"/>
</dbReference>
<dbReference type="AlphaFoldDB" id="A0A429Z251"/>
<organism evidence="4 5">
    <name type="scientific">Aquibium carbonis</name>
    <dbReference type="NCBI Taxonomy" id="2495581"/>
    <lineage>
        <taxon>Bacteria</taxon>
        <taxon>Pseudomonadati</taxon>
        <taxon>Pseudomonadota</taxon>
        <taxon>Alphaproteobacteria</taxon>
        <taxon>Hyphomicrobiales</taxon>
        <taxon>Phyllobacteriaceae</taxon>
        <taxon>Aquibium</taxon>
    </lineage>
</organism>
<name>A0A429Z251_9HYPH</name>
<gene>
    <name evidence="4" type="ORF">EJC49_03380</name>
</gene>
<dbReference type="OrthoDB" id="9777859at2"/>
<dbReference type="Gene3D" id="3.90.1300.10">
    <property type="entry name" value="Amidase signature (AS) domain"/>
    <property type="match status" value="1"/>
</dbReference>
<dbReference type="InterPro" id="IPR023631">
    <property type="entry name" value="Amidase_dom"/>
</dbReference>
<protein>
    <submittedName>
        <fullName evidence="4">Amidase</fullName>
    </submittedName>
</protein>
<dbReference type="GO" id="GO:0003824">
    <property type="term" value="F:catalytic activity"/>
    <property type="evidence" value="ECO:0007669"/>
    <property type="project" value="InterPro"/>
</dbReference>
<feature type="domain" description="Amidase" evidence="3">
    <location>
        <begin position="34"/>
        <end position="438"/>
    </location>
</feature>
<accession>A0A429Z251</accession>
<dbReference type="InterPro" id="IPR036928">
    <property type="entry name" value="AS_sf"/>
</dbReference>
<evidence type="ECO:0000313" key="4">
    <source>
        <dbReference type="EMBL" id="RST87782.1"/>
    </source>
</evidence>
<proteinExistence type="inferred from homology"/>
<comment type="similarity">
    <text evidence="1">Belongs to the amidase family.</text>
</comment>
<dbReference type="RefSeq" id="WP_126698055.1">
    <property type="nucleotide sequence ID" value="NZ_RWKW01000010.1"/>
</dbReference>
<evidence type="ECO:0000259" key="3">
    <source>
        <dbReference type="Pfam" id="PF01425"/>
    </source>
</evidence>
<sequence>MDARASATPNPILGLGAVELRDRLARGALSAVDLAQACLDRIAAEEPRVQAWAWLDGDHVMAQARALDARRASGRAIGPLHGLPVGLKDIIDTVRIPTANGTVLDAGRVPIADAAVVERLKAAGAIIMGKTVSTELAFLHPGKTRNPHDPERTPGGSSSGSAAAVAAGMVPLALGTQTGGSVIRPAAFCGVVGFKPSFGTIARTGILVQSPSLDTVGVFARYAEDAALVADVLFGFHAADRATQPAPHPRLLDTASAAPPVVPTLAFVRPPGWEEAEDDTKDAFAELVEVLGERCFEAILPTAFAEASTIRERINFAEMAKFYYPYERRGRDRLSKVLQDALEAGKAIPARDYIAALDWPDILYAGLDEIFQRCDAIITPAAPGPAPLGLAGTGSAVFNGLWTLCGTPAVTLPLLNTGTGLPMGVQLVGRRGDDARLLRTARWLGEWLTKAETMGA</sequence>
<keyword evidence="5" id="KW-1185">Reference proteome</keyword>
<dbReference type="PANTHER" id="PTHR11895:SF7">
    <property type="entry name" value="GLUTAMYL-TRNA(GLN) AMIDOTRANSFERASE SUBUNIT A, MITOCHONDRIAL"/>
    <property type="match status" value="1"/>
</dbReference>
<evidence type="ECO:0000256" key="2">
    <source>
        <dbReference type="SAM" id="MobiDB-lite"/>
    </source>
</evidence>
<evidence type="ECO:0000256" key="1">
    <source>
        <dbReference type="ARBA" id="ARBA00009199"/>
    </source>
</evidence>